<dbReference type="Proteomes" id="UP000015105">
    <property type="component" value="Chromosome 2D"/>
</dbReference>
<reference evidence="2" key="3">
    <citation type="journal article" date="2017" name="Nature">
        <title>Genome sequence of the progenitor of the wheat D genome Aegilops tauschii.</title>
        <authorList>
            <person name="Luo M.C."/>
            <person name="Gu Y.Q."/>
            <person name="Puiu D."/>
            <person name="Wang H."/>
            <person name="Twardziok S.O."/>
            <person name="Deal K.R."/>
            <person name="Huo N."/>
            <person name="Zhu T."/>
            <person name="Wang L."/>
            <person name="Wang Y."/>
            <person name="McGuire P.E."/>
            <person name="Liu S."/>
            <person name="Long H."/>
            <person name="Ramasamy R.K."/>
            <person name="Rodriguez J.C."/>
            <person name="Van S.L."/>
            <person name="Yuan L."/>
            <person name="Wang Z."/>
            <person name="Xia Z."/>
            <person name="Xiao L."/>
            <person name="Anderson O.D."/>
            <person name="Ouyang S."/>
            <person name="Liang Y."/>
            <person name="Zimin A.V."/>
            <person name="Pertea G."/>
            <person name="Qi P."/>
            <person name="Bennetzen J.L."/>
            <person name="Dai X."/>
            <person name="Dawson M.W."/>
            <person name="Muller H.G."/>
            <person name="Kugler K."/>
            <person name="Rivarola-Duarte L."/>
            <person name="Spannagl M."/>
            <person name="Mayer K.F.X."/>
            <person name="Lu F.H."/>
            <person name="Bevan M.W."/>
            <person name="Leroy P."/>
            <person name="Li P."/>
            <person name="You F.M."/>
            <person name="Sun Q."/>
            <person name="Liu Z."/>
            <person name="Lyons E."/>
            <person name="Wicker T."/>
            <person name="Salzberg S.L."/>
            <person name="Devos K.M."/>
            <person name="Dvorak J."/>
        </authorList>
    </citation>
    <scope>NUCLEOTIDE SEQUENCE [LARGE SCALE GENOMIC DNA]</scope>
    <source>
        <strain evidence="2">cv. AL8/78</strain>
    </source>
</reference>
<feature type="region of interest" description="Disordered" evidence="1">
    <location>
        <begin position="19"/>
        <end position="39"/>
    </location>
</feature>
<dbReference type="EnsemblPlants" id="AET2Gv20981000.17">
    <property type="protein sequence ID" value="AET2Gv20981000.17"/>
    <property type="gene ID" value="AET2Gv20981000"/>
</dbReference>
<evidence type="ECO:0000313" key="3">
    <source>
        <dbReference type="Proteomes" id="UP000015105"/>
    </source>
</evidence>
<accession>A0A453CVS6</accession>
<name>A0A453CVS6_AEGTS</name>
<reference evidence="2" key="4">
    <citation type="submission" date="2019-03" db="UniProtKB">
        <authorList>
            <consortium name="EnsemblPlants"/>
        </authorList>
    </citation>
    <scope>IDENTIFICATION</scope>
</reference>
<proteinExistence type="predicted"/>
<evidence type="ECO:0000256" key="1">
    <source>
        <dbReference type="SAM" id="MobiDB-lite"/>
    </source>
</evidence>
<dbReference type="AlphaFoldDB" id="A0A453CVS6"/>
<organism evidence="2 3">
    <name type="scientific">Aegilops tauschii subsp. strangulata</name>
    <name type="common">Goatgrass</name>
    <dbReference type="NCBI Taxonomy" id="200361"/>
    <lineage>
        <taxon>Eukaryota</taxon>
        <taxon>Viridiplantae</taxon>
        <taxon>Streptophyta</taxon>
        <taxon>Embryophyta</taxon>
        <taxon>Tracheophyta</taxon>
        <taxon>Spermatophyta</taxon>
        <taxon>Magnoliopsida</taxon>
        <taxon>Liliopsida</taxon>
        <taxon>Poales</taxon>
        <taxon>Poaceae</taxon>
        <taxon>BOP clade</taxon>
        <taxon>Pooideae</taxon>
        <taxon>Triticodae</taxon>
        <taxon>Triticeae</taxon>
        <taxon>Triticinae</taxon>
        <taxon>Aegilops</taxon>
    </lineage>
</organism>
<reference evidence="2" key="5">
    <citation type="journal article" date="2021" name="G3 (Bethesda)">
        <title>Aegilops tauschii genome assembly Aet v5.0 features greater sequence contiguity and improved annotation.</title>
        <authorList>
            <person name="Wang L."/>
            <person name="Zhu T."/>
            <person name="Rodriguez J.C."/>
            <person name="Deal K.R."/>
            <person name="Dubcovsky J."/>
            <person name="McGuire P.E."/>
            <person name="Lux T."/>
            <person name="Spannagl M."/>
            <person name="Mayer K.F.X."/>
            <person name="Baldrich P."/>
            <person name="Meyers B.C."/>
            <person name="Huo N."/>
            <person name="Gu Y.Q."/>
            <person name="Zhou H."/>
            <person name="Devos K.M."/>
            <person name="Bennetzen J.L."/>
            <person name="Unver T."/>
            <person name="Budak H."/>
            <person name="Gulick P.J."/>
            <person name="Galiba G."/>
            <person name="Kalapos B."/>
            <person name="Nelson D.R."/>
            <person name="Li P."/>
            <person name="You F.M."/>
            <person name="Luo M.C."/>
            <person name="Dvorak J."/>
        </authorList>
    </citation>
    <scope>NUCLEOTIDE SEQUENCE [LARGE SCALE GENOMIC DNA]</scope>
    <source>
        <strain evidence="2">cv. AL8/78</strain>
    </source>
</reference>
<dbReference type="Gramene" id="AET2Gv20981000.17">
    <property type="protein sequence ID" value="AET2Gv20981000.17"/>
    <property type="gene ID" value="AET2Gv20981000"/>
</dbReference>
<reference evidence="3" key="1">
    <citation type="journal article" date="2014" name="Science">
        <title>Ancient hybridizations among the ancestral genomes of bread wheat.</title>
        <authorList>
            <consortium name="International Wheat Genome Sequencing Consortium,"/>
            <person name="Marcussen T."/>
            <person name="Sandve S.R."/>
            <person name="Heier L."/>
            <person name="Spannagl M."/>
            <person name="Pfeifer M."/>
            <person name="Jakobsen K.S."/>
            <person name="Wulff B.B."/>
            <person name="Steuernagel B."/>
            <person name="Mayer K.F."/>
            <person name="Olsen O.A."/>
        </authorList>
    </citation>
    <scope>NUCLEOTIDE SEQUENCE [LARGE SCALE GENOMIC DNA]</scope>
    <source>
        <strain evidence="3">cv. AL8/78</strain>
    </source>
</reference>
<reference evidence="3" key="2">
    <citation type="journal article" date="2017" name="Nat. Plants">
        <title>The Aegilops tauschii genome reveals multiple impacts of transposons.</title>
        <authorList>
            <person name="Zhao G."/>
            <person name="Zou C."/>
            <person name="Li K."/>
            <person name="Wang K."/>
            <person name="Li T."/>
            <person name="Gao L."/>
            <person name="Zhang X."/>
            <person name="Wang H."/>
            <person name="Yang Z."/>
            <person name="Liu X."/>
            <person name="Jiang W."/>
            <person name="Mao L."/>
            <person name="Kong X."/>
            <person name="Jiao Y."/>
            <person name="Jia J."/>
        </authorList>
    </citation>
    <scope>NUCLEOTIDE SEQUENCE [LARGE SCALE GENOMIC DNA]</scope>
    <source>
        <strain evidence="3">cv. AL8/78</strain>
    </source>
</reference>
<evidence type="ECO:0000313" key="2">
    <source>
        <dbReference type="EnsemblPlants" id="AET2Gv20981000.17"/>
    </source>
</evidence>
<protein>
    <submittedName>
        <fullName evidence="2">Uncharacterized protein</fullName>
    </submittedName>
</protein>
<sequence>PPPPFPCLSGSVYTHAAAAPPRLFPGEGGEREGETELSSFEVERRRHLAHIQVK</sequence>
<keyword evidence="3" id="KW-1185">Reference proteome</keyword>